<comment type="subcellular location">
    <subcellularLocation>
        <location evidence="1">Nucleus</location>
    </subcellularLocation>
</comment>
<feature type="region of interest" description="Disordered" evidence="8">
    <location>
        <begin position="1"/>
        <end position="172"/>
    </location>
</feature>
<dbReference type="GO" id="GO:0006364">
    <property type="term" value="P:rRNA processing"/>
    <property type="evidence" value="ECO:0007669"/>
    <property type="project" value="InterPro"/>
</dbReference>
<keyword evidence="10" id="KW-1185">Reference proteome</keyword>
<dbReference type="Pfam" id="PF00929">
    <property type="entry name" value="RNase_T"/>
    <property type="match status" value="1"/>
</dbReference>
<dbReference type="OrthoDB" id="8191639at2759"/>
<dbReference type="SMART" id="SM00479">
    <property type="entry name" value="EXOIII"/>
    <property type="match status" value="1"/>
</dbReference>
<keyword evidence="6 11" id="KW-0269">Exonuclease</keyword>
<dbReference type="SUPFAM" id="SSF53098">
    <property type="entry name" value="Ribonuclease H-like"/>
    <property type="match status" value="1"/>
</dbReference>
<evidence type="ECO:0000313" key="11">
    <source>
        <dbReference type="RefSeq" id="XP_012685533.2"/>
    </source>
</evidence>
<evidence type="ECO:0000259" key="9">
    <source>
        <dbReference type="SMART" id="SM00479"/>
    </source>
</evidence>
<dbReference type="Gene3D" id="3.30.420.10">
    <property type="entry name" value="Ribonuclease H-like superfamily/Ribonuclease H"/>
    <property type="match status" value="1"/>
</dbReference>
<dbReference type="GeneID" id="105902493"/>
<dbReference type="GO" id="GO:0005730">
    <property type="term" value="C:nucleolus"/>
    <property type="evidence" value="ECO:0007669"/>
    <property type="project" value="UniProtKB-ARBA"/>
</dbReference>
<sequence length="424" mass="47772">MSQVIPKKSESAVKSAPSQPAGKKKTSKEKRKKFLKAQKKNTEGKEKMNWGPPKDVQQFSSNWKNLIEIMKSNPEVKPKQTAPQKANSGVKKENFQNRATKAIPKPGPNPDPKTPQNHGQTDALINGKDEGPSKTEHKATKRKVNGDLPENSRQMTKKKKVEEPAEKKPTEADLWFDDVDPDDIETAVGQEAADIVRRRKGIRNVDAQSTESALVKEHSFEGLTRAVAMDCEMVGVGTDGEESILARCSLVNHFGKCIYDKFVRPTEKVTDYRTQFSGIRPEDIREAEDFKQVQKEVAEIIEGRVLVGHAIHNDMRVLLLDHPKKKIRDTQKYKPFRRLVRSGRPSLKVLSREILNVKVQQGEHSSVQDAQATMRLYTMVKKDWEKAIKEGKLHGISAKIQEPRKPRAPKMKKTSAQANTVIAL</sequence>
<evidence type="ECO:0000256" key="1">
    <source>
        <dbReference type="ARBA" id="ARBA00004123"/>
    </source>
</evidence>
<keyword evidence="7" id="KW-0539">Nucleus</keyword>
<keyword evidence="5" id="KW-0378">Hydrolase</keyword>
<accession>A0A6P3W1E4</accession>
<evidence type="ECO:0000313" key="10">
    <source>
        <dbReference type="Proteomes" id="UP000515152"/>
    </source>
</evidence>
<dbReference type="InterPro" id="IPR047021">
    <property type="entry name" value="REXO1/3/4-like"/>
</dbReference>
<dbReference type="PANTHER" id="PTHR12801">
    <property type="entry name" value="RNA EXONUCLEASE REXO1 / RECO3 FAMILY MEMBER-RELATED"/>
    <property type="match status" value="1"/>
</dbReference>
<dbReference type="GO" id="GO:0008408">
    <property type="term" value="F:3'-5' exonuclease activity"/>
    <property type="evidence" value="ECO:0007669"/>
    <property type="project" value="InterPro"/>
</dbReference>
<dbReference type="RefSeq" id="XP_031434113.1">
    <property type="nucleotide sequence ID" value="XM_031578253.2"/>
</dbReference>
<evidence type="ECO:0000256" key="5">
    <source>
        <dbReference type="ARBA" id="ARBA00022801"/>
    </source>
</evidence>
<name>A0A6P3W1E4_CLUHA</name>
<dbReference type="InterPro" id="IPR012337">
    <property type="entry name" value="RNaseH-like_sf"/>
</dbReference>
<evidence type="ECO:0000313" key="12">
    <source>
        <dbReference type="RefSeq" id="XP_031434113.1"/>
    </source>
</evidence>
<protein>
    <recommendedName>
        <fullName evidence="3">RNA exonuclease 4</fullName>
    </recommendedName>
</protein>
<feature type="compositionally biased region" description="Basic and acidic residues" evidence="8">
    <location>
        <begin position="160"/>
        <end position="171"/>
    </location>
</feature>
<feature type="region of interest" description="Disordered" evidence="8">
    <location>
        <begin position="403"/>
        <end position="424"/>
    </location>
</feature>
<dbReference type="Proteomes" id="UP000515152">
    <property type="component" value="Chromosome 12"/>
</dbReference>
<dbReference type="InterPro" id="IPR036397">
    <property type="entry name" value="RNaseH_sf"/>
</dbReference>
<evidence type="ECO:0000256" key="2">
    <source>
        <dbReference type="ARBA" id="ARBA00010489"/>
    </source>
</evidence>
<dbReference type="GO" id="GO:0006308">
    <property type="term" value="P:DNA catabolic process"/>
    <property type="evidence" value="ECO:0007669"/>
    <property type="project" value="TreeGrafter"/>
</dbReference>
<gene>
    <name evidence="11 12" type="primary">rexo4</name>
</gene>
<feature type="compositionally biased region" description="Basic residues" evidence="8">
    <location>
        <begin position="22"/>
        <end position="39"/>
    </location>
</feature>
<dbReference type="RefSeq" id="XP_012685533.2">
    <property type="nucleotide sequence ID" value="XM_012830079.3"/>
</dbReference>
<dbReference type="FunFam" id="3.30.420.10:FF:000007">
    <property type="entry name" value="Interferon-stimulated exonuclease gene 20"/>
    <property type="match status" value="1"/>
</dbReference>
<feature type="domain" description="Exonuclease" evidence="9">
    <location>
        <begin position="225"/>
        <end position="386"/>
    </location>
</feature>
<dbReference type="InterPro" id="IPR037431">
    <property type="entry name" value="REX4_DEDDh_dom"/>
</dbReference>
<dbReference type="InterPro" id="IPR013520">
    <property type="entry name" value="Ribonucl_H"/>
</dbReference>
<reference evidence="11 12" key="1">
    <citation type="submission" date="2025-04" db="UniProtKB">
        <authorList>
            <consortium name="RefSeq"/>
        </authorList>
    </citation>
    <scope>IDENTIFICATION</scope>
</reference>
<dbReference type="PANTHER" id="PTHR12801:SF158">
    <property type="entry name" value="RNA EXONUCLEASE 4"/>
    <property type="match status" value="1"/>
</dbReference>
<dbReference type="KEGG" id="char:105902493"/>
<dbReference type="CDD" id="cd06144">
    <property type="entry name" value="REX4_like"/>
    <property type="match status" value="1"/>
</dbReference>
<dbReference type="GeneTree" id="ENSGT00940000159607"/>
<feature type="compositionally biased region" description="Polar residues" evidence="8">
    <location>
        <begin position="414"/>
        <end position="424"/>
    </location>
</feature>
<keyword evidence="4" id="KW-0540">Nuclease</keyword>
<proteinExistence type="inferred from homology"/>
<comment type="similarity">
    <text evidence="2">Belongs to the REXO4 family.</text>
</comment>
<organism evidence="10 11">
    <name type="scientific">Clupea harengus</name>
    <name type="common">Atlantic herring</name>
    <dbReference type="NCBI Taxonomy" id="7950"/>
    <lineage>
        <taxon>Eukaryota</taxon>
        <taxon>Metazoa</taxon>
        <taxon>Chordata</taxon>
        <taxon>Craniata</taxon>
        <taxon>Vertebrata</taxon>
        <taxon>Euteleostomi</taxon>
        <taxon>Actinopterygii</taxon>
        <taxon>Neopterygii</taxon>
        <taxon>Teleostei</taxon>
        <taxon>Clupei</taxon>
        <taxon>Clupeiformes</taxon>
        <taxon>Clupeoidei</taxon>
        <taxon>Clupeidae</taxon>
        <taxon>Clupea</taxon>
    </lineage>
</organism>
<dbReference type="GO" id="GO:0003676">
    <property type="term" value="F:nucleic acid binding"/>
    <property type="evidence" value="ECO:0007669"/>
    <property type="project" value="InterPro"/>
</dbReference>
<evidence type="ECO:0000256" key="8">
    <source>
        <dbReference type="SAM" id="MobiDB-lite"/>
    </source>
</evidence>
<dbReference type="CTD" id="57109"/>
<evidence type="ECO:0000256" key="3">
    <source>
        <dbReference type="ARBA" id="ARBA00016937"/>
    </source>
</evidence>
<evidence type="ECO:0000256" key="7">
    <source>
        <dbReference type="ARBA" id="ARBA00023242"/>
    </source>
</evidence>
<feature type="compositionally biased region" description="Basic and acidic residues" evidence="8">
    <location>
        <begin position="127"/>
        <end position="138"/>
    </location>
</feature>
<dbReference type="AlphaFoldDB" id="A0A6P3W1E4"/>
<evidence type="ECO:0000256" key="6">
    <source>
        <dbReference type="ARBA" id="ARBA00022839"/>
    </source>
</evidence>
<evidence type="ECO:0000256" key="4">
    <source>
        <dbReference type="ARBA" id="ARBA00022722"/>
    </source>
</evidence>